<evidence type="ECO:0000256" key="3">
    <source>
        <dbReference type="ARBA" id="ARBA00022527"/>
    </source>
</evidence>
<protein>
    <recommendedName>
        <fullName evidence="10">Mitogen-activated protein kinase kinase kinase 19</fullName>
        <ecNumber evidence="2">2.7.11.1</ecNumber>
    </recommendedName>
    <alternativeName>
        <fullName evidence="11">SPS1/STE20-related protein kinase YSK4</fullName>
    </alternativeName>
</protein>
<dbReference type="FunFam" id="1.10.510.10:FF:000331">
    <property type="entry name" value="Mitogen-activated protein kinase kinase kinase 19"/>
    <property type="match status" value="1"/>
</dbReference>
<evidence type="ECO:0000256" key="9">
    <source>
        <dbReference type="ARBA" id="ARBA00048679"/>
    </source>
</evidence>
<dbReference type="Gene3D" id="1.10.510.10">
    <property type="entry name" value="Transferase(Phosphotransferase) domain 1"/>
    <property type="match status" value="1"/>
</dbReference>
<dbReference type="SMART" id="SM00220">
    <property type="entry name" value="S_TKc"/>
    <property type="match status" value="1"/>
</dbReference>
<feature type="region of interest" description="Disordered" evidence="14">
    <location>
        <begin position="606"/>
        <end position="726"/>
    </location>
</feature>
<feature type="compositionally biased region" description="Acidic residues" evidence="14">
    <location>
        <begin position="560"/>
        <end position="572"/>
    </location>
</feature>
<dbReference type="PROSITE" id="PS50297">
    <property type="entry name" value="ANK_REP_REGION"/>
    <property type="match status" value="1"/>
</dbReference>
<feature type="compositionally biased region" description="Polar residues" evidence="14">
    <location>
        <begin position="785"/>
        <end position="798"/>
    </location>
</feature>
<dbReference type="Pfam" id="PF00023">
    <property type="entry name" value="Ank"/>
    <property type="match status" value="1"/>
</dbReference>
<feature type="repeat" description="ANK" evidence="12">
    <location>
        <begin position="58"/>
        <end position="90"/>
    </location>
</feature>
<evidence type="ECO:0000313" key="17">
    <source>
        <dbReference type="Proteomes" id="UP001046870"/>
    </source>
</evidence>
<evidence type="ECO:0000256" key="10">
    <source>
        <dbReference type="ARBA" id="ARBA00069016"/>
    </source>
</evidence>
<reference evidence="16" key="1">
    <citation type="submission" date="2021-01" db="EMBL/GenBank/DDBJ databases">
        <authorList>
            <person name="Zahm M."/>
            <person name="Roques C."/>
            <person name="Cabau C."/>
            <person name="Klopp C."/>
            <person name="Donnadieu C."/>
            <person name="Jouanno E."/>
            <person name="Lampietro C."/>
            <person name="Louis A."/>
            <person name="Herpin A."/>
            <person name="Echchiki A."/>
            <person name="Berthelot C."/>
            <person name="Parey E."/>
            <person name="Roest-Crollius H."/>
            <person name="Braasch I."/>
            <person name="Postlethwait J."/>
            <person name="Bobe J."/>
            <person name="Montfort J."/>
            <person name="Bouchez O."/>
            <person name="Begum T."/>
            <person name="Mejri S."/>
            <person name="Adams A."/>
            <person name="Chen W.-J."/>
            <person name="Guiguen Y."/>
        </authorList>
    </citation>
    <scope>NUCLEOTIDE SEQUENCE</scope>
    <source>
        <strain evidence="16">YG-15Mar2019-1</strain>
        <tissue evidence="16">Brain</tissue>
    </source>
</reference>
<proteinExistence type="inferred from homology"/>
<evidence type="ECO:0000256" key="7">
    <source>
        <dbReference type="ARBA" id="ARBA00022840"/>
    </source>
</evidence>
<dbReference type="GO" id="GO:0005524">
    <property type="term" value="F:ATP binding"/>
    <property type="evidence" value="ECO:0007669"/>
    <property type="project" value="UniProtKB-UniRule"/>
</dbReference>
<dbReference type="GO" id="GO:0004674">
    <property type="term" value="F:protein serine/threonine kinase activity"/>
    <property type="evidence" value="ECO:0007669"/>
    <property type="project" value="UniProtKB-KW"/>
</dbReference>
<feature type="compositionally biased region" description="Basic and acidic residues" evidence="14">
    <location>
        <begin position="407"/>
        <end position="416"/>
    </location>
</feature>
<evidence type="ECO:0000313" key="16">
    <source>
        <dbReference type="EMBL" id="KAG7463865.1"/>
    </source>
</evidence>
<accession>A0A9D3PMD1</accession>
<evidence type="ECO:0000259" key="15">
    <source>
        <dbReference type="PROSITE" id="PS50011"/>
    </source>
</evidence>
<evidence type="ECO:0000256" key="2">
    <source>
        <dbReference type="ARBA" id="ARBA00012513"/>
    </source>
</evidence>
<dbReference type="InterPro" id="IPR002110">
    <property type="entry name" value="Ankyrin_rpt"/>
</dbReference>
<feature type="compositionally biased region" description="Low complexity" evidence="14">
    <location>
        <begin position="489"/>
        <end position="502"/>
    </location>
</feature>
<comment type="similarity">
    <text evidence="1">Belongs to the protein kinase superfamily. STE Ser/Thr protein kinase family. STE20 subfamily.</text>
</comment>
<dbReference type="InterPro" id="IPR011009">
    <property type="entry name" value="Kinase-like_dom_sf"/>
</dbReference>
<keyword evidence="3" id="KW-0723">Serine/threonine-protein kinase</keyword>
<dbReference type="PANTHER" id="PTHR11584:SF369">
    <property type="entry name" value="MITOGEN-ACTIVATED PROTEIN KINASE KINASE KINASE 19-RELATED"/>
    <property type="match status" value="1"/>
</dbReference>
<dbReference type="InterPro" id="IPR017441">
    <property type="entry name" value="Protein_kinase_ATP_BS"/>
</dbReference>
<dbReference type="InterPro" id="IPR008271">
    <property type="entry name" value="Ser/Thr_kinase_AS"/>
</dbReference>
<feature type="compositionally biased region" description="Basic and acidic residues" evidence="14">
    <location>
        <begin position="626"/>
        <end position="648"/>
    </location>
</feature>
<evidence type="ECO:0000256" key="6">
    <source>
        <dbReference type="ARBA" id="ARBA00022777"/>
    </source>
</evidence>
<evidence type="ECO:0000256" key="5">
    <source>
        <dbReference type="ARBA" id="ARBA00022741"/>
    </source>
</evidence>
<feature type="compositionally biased region" description="Polar residues" evidence="14">
    <location>
        <begin position="717"/>
        <end position="726"/>
    </location>
</feature>
<evidence type="ECO:0000256" key="4">
    <source>
        <dbReference type="ARBA" id="ARBA00022679"/>
    </source>
</evidence>
<keyword evidence="7 13" id="KW-0067">ATP-binding</keyword>
<dbReference type="SMART" id="SM00248">
    <property type="entry name" value="ANK"/>
    <property type="match status" value="3"/>
</dbReference>
<dbReference type="PROSITE" id="PS50011">
    <property type="entry name" value="PROTEIN_KINASE_DOM"/>
    <property type="match status" value="1"/>
</dbReference>
<evidence type="ECO:0000256" key="8">
    <source>
        <dbReference type="ARBA" id="ARBA00047899"/>
    </source>
</evidence>
<dbReference type="Proteomes" id="UP001046870">
    <property type="component" value="Chromosome 15"/>
</dbReference>
<feature type="region of interest" description="Disordered" evidence="14">
    <location>
        <begin position="867"/>
        <end position="887"/>
    </location>
</feature>
<feature type="region of interest" description="Disordered" evidence="14">
    <location>
        <begin position="557"/>
        <end position="594"/>
    </location>
</feature>
<feature type="compositionally biased region" description="Basic and acidic residues" evidence="14">
    <location>
        <begin position="694"/>
        <end position="716"/>
    </location>
</feature>
<name>A0A9D3PMD1_MEGAT</name>
<dbReference type="EMBL" id="JAFDVH010000015">
    <property type="protein sequence ID" value="KAG7463865.1"/>
    <property type="molecule type" value="Genomic_DNA"/>
</dbReference>
<evidence type="ECO:0000256" key="12">
    <source>
        <dbReference type="PROSITE-ProRule" id="PRU00023"/>
    </source>
</evidence>
<feature type="region of interest" description="Disordered" evidence="14">
    <location>
        <begin position="311"/>
        <end position="381"/>
    </location>
</feature>
<gene>
    <name evidence="16" type="ORF">MATL_G00181210</name>
</gene>
<feature type="compositionally biased region" description="Basic residues" evidence="14">
    <location>
        <begin position="467"/>
        <end position="478"/>
    </location>
</feature>
<comment type="caution">
    <text evidence="16">The sequence shown here is derived from an EMBL/GenBank/DDBJ whole genome shotgun (WGS) entry which is preliminary data.</text>
</comment>
<evidence type="ECO:0000256" key="1">
    <source>
        <dbReference type="ARBA" id="ARBA00008874"/>
    </source>
</evidence>
<keyword evidence="12" id="KW-0040">ANK repeat</keyword>
<dbReference type="PROSITE" id="PS00108">
    <property type="entry name" value="PROTEIN_KINASE_ST"/>
    <property type="match status" value="1"/>
</dbReference>
<feature type="compositionally biased region" description="Basic and acidic residues" evidence="14">
    <location>
        <begin position="325"/>
        <end position="334"/>
    </location>
</feature>
<comment type="catalytic activity">
    <reaction evidence="8">
        <text>L-threonyl-[protein] + ATP = O-phospho-L-threonyl-[protein] + ADP + H(+)</text>
        <dbReference type="Rhea" id="RHEA:46608"/>
        <dbReference type="Rhea" id="RHEA-COMP:11060"/>
        <dbReference type="Rhea" id="RHEA-COMP:11605"/>
        <dbReference type="ChEBI" id="CHEBI:15378"/>
        <dbReference type="ChEBI" id="CHEBI:30013"/>
        <dbReference type="ChEBI" id="CHEBI:30616"/>
        <dbReference type="ChEBI" id="CHEBI:61977"/>
        <dbReference type="ChEBI" id="CHEBI:456216"/>
        <dbReference type="EC" id="2.7.11.1"/>
    </reaction>
</comment>
<evidence type="ECO:0000256" key="11">
    <source>
        <dbReference type="ARBA" id="ARBA00080573"/>
    </source>
</evidence>
<dbReference type="SUPFAM" id="SSF48403">
    <property type="entry name" value="Ankyrin repeat"/>
    <property type="match status" value="1"/>
</dbReference>
<dbReference type="SUPFAM" id="SSF56112">
    <property type="entry name" value="Protein kinase-like (PK-like)"/>
    <property type="match status" value="1"/>
</dbReference>
<feature type="region of interest" description="Disordered" evidence="14">
    <location>
        <begin position="405"/>
        <end position="425"/>
    </location>
</feature>
<feature type="binding site" evidence="13">
    <location>
        <position position="1036"/>
    </location>
    <ligand>
        <name>ATP</name>
        <dbReference type="ChEBI" id="CHEBI:30616"/>
    </ligand>
</feature>
<dbReference type="PROSITE" id="PS00107">
    <property type="entry name" value="PROTEIN_KINASE_ATP"/>
    <property type="match status" value="1"/>
</dbReference>
<organism evidence="16 17">
    <name type="scientific">Megalops atlanticus</name>
    <name type="common">Tarpon</name>
    <name type="synonym">Clupea gigantea</name>
    <dbReference type="NCBI Taxonomy" id="7932"/>
    <lineage>
        <taxon>Eukaryota</taxon>
        <taxon>Metazoa</taxon>
        <taxon>Chordata</taxon>
        <taxon>Craniata</taxon>
        <taxon>Vertebrata</taxon>
        <taxon>Euteleostomi</taxon>
        <taxon>Actinopterygii</taxon>
        <taxon>Neopterygii</taxon>
        <taxon>Teleostei</taxon>
        <taxon>Elopiformes</taxon>
        <taxon>Megalopidae</taxon>
        <taxon>Megalops</taxon>
    </lineage>
</organism>
<feature type="region of interest" description="Disordered" evidence="14">
    <location>
        <begin position="465"/>
        <end position="529"/>
    </location>
</feature>
<dbReference type="GO" id="GO:0035556">
    <property type="term" value="P:intracellular signal transduction"/>
    <property type="evidence" value="ECO:0007669"/>
    <property type="project" value="UniProtKB-ARBA"/>
</dbReference>
<feature type="compositionally biased region" description="Basic and acidic residues" evidence="14">
    <location>
        <begin position="573"/>
        <end position="587"/>
    </location>
</feature>
<dbReference type="OrthoDB" id="266718at2759"/>
<sequence>MNGITEQHKIIQNSVGHPAGMSGEFAEAVLAGDLEEAGRRIEDGVFSREDVDRPHDEGGCTPLITACQRGLTRAVRFLLEQGADVTLCNHSNQTAVHVSQPALQGELLAAVARPLSPQAKLLHTAWQGDLHSLQHLLGQKDLVDVNTQNRDGLTPLMLAVRDVDLFEGLEAQMSWEYRPVEVVQELLGIHAALDVLDHRGHSALHYAAQVQSTLRDELVHLLVESLSLQGPTALSLGYFDPEEPSTNSTHSPLVHSFLIQTSCSTEDLVGLSECASFSKSRKARDDQRISLCFQRAAVTLRDMRQEYQELEERSSRRTSLPSLWDRSRRGDRPCPLDTGQGLLKGRSCLPSSPRPKTRSEPVPLSLPVPHPPLLSQSAPTLGEPLLDSGSLLRVRAHIHTRLGGSEPEAKIHDRKGSLPSLYPRPVRTPKLLAPLDRGEREGAALPGFKHPLPLKPITLLPLASVSKGKRGRLSRRGSRGSPGARGGSEESSSSSVSSQGSLDLEEDGEHVGTLASQPGGHTQEHSEAGARESLGLDLLHSVQSIAIDFTNTSTNYEAVDSSEEQEVFEESMEDRTSVRSPAERTEYEPLAGAGETELTRILVSESSEGTCGGRDINGATCSELNNTEKERAVAEKVPCRGEPSRGETEAESTETSPPAPEKKRDSVTEITVSDGKDNSDMRQVGLPKVNISVSKREIPSDEKNNLVKAPKNKEKGNSISFPTNQSFNILAHKDHSRFGRKLKSNQRSTARSAQLKANVRKPPDLLVSGEATAKPCVTRICTTKASQKTTAPPLQRNNSTEKFRPVRKRPSADAESLNKLEALGRKQPLQRELKCTRQPKKPGSLLTPRAKSAVDFVTYSDMFQEINRGEDADKQGPVGDGSKTDYDCEKAGDLDDCESSSQSFRKQPKINTWTSGSSDRTVSPMFRKYLDVAGEGPLTDDLLRCLAEELISLEERDGNPHPDNRTSCKGGIRDVSQSETHHPLPEGITSPDRECSVLGSCTEDAIMWTKGEVLGRGAYGTVYCGLTSQGQLIAVKQVALDDSDPDTAAREYQRLQDEVDLLKTLRHANIVGFLGTGLQDNVVSIFMEYVPGGSIASIIHRFGPLPEKVLALYTRQILEGVAYLHRNRVIHRDLKGNNVMLMPTGVVKLIDFGCARRLSCLSHSANSTSELLRSVHGTPYWMAPEVINETGHGRKSDIWSVGCTVFEMATGRPPLAHMDKMAALFYIGARRGLMPTLPGAFSDDARNFVQACLTSEQKDRPSAEELLRHPFIPQREKDSGLLLQD</sequence>
<feature type="domain" description="Protein kinase" evidence="15">
    <location>
        <begin position="1008"/>
        <end position="1272"/>
    </location>
</feature>
<feature type="region of interest" description="Disordered" evidence="14">
    <location>
        <begin position="956"/>
        <end position="989"/>
    </location>
</feature>
<keyword evidence="4" id="KW-0808">Transferase</keyword>
<evidence type="ECO:0000256" key="13">
    <source>
        <dbReference type="PROSITE-ProRule" id="PRU10141"/>
    </source>
</evidence>
<dbReference type="InterPro" id="IPR000719">
    <property type="entry name" value="Prot_kinase_dom"/>
</dbReference>
<feature type="compositionally biased region" description="Basic and acidic residues" evidence="14">
    <location>
        <begin position="956"/>
        <end position="966"/>
    </location>
</feature>
<keyword evidence="6" id="KW-0418">Kinase</keyword>
<keyword evidence="17" id="KW-1185">Reference proteome</keyword>
<dbReference type="InterPro" id="IPR036770">
    <property type="entry name" value="Ankyrin_rpt-contain_sf"/>
</dbReference>
<feature type="region of interest" description="Disordered" evidence="14">
    <location>
        <begin position="785"/>
        <end position="827"/>
    </location>
</feature>
<comment type="catalytic activity">
    <reaction evidence="9">
        <text>L-seryl-[protein] + ATP = O-phospho-L-seryl-[protein] + ADP + H(+)</text>
        <dbReference type="Rhea" id="RHEA:17989"/>
        <dbReference type="Rhea" id="RHEA-COMP:9863"/>
        <dbReference type="Rhea" id="RHEA-COMP:11604"/>
        <dbReference type="ChEBI" id="CHEBI:15378"/>
        <dbReference type="ChEBI" id="CHEBI:29999"/>
        <dbReference type="ChEBI" id="CHEBI:30616"/>
        <dbReference type="ChEBI" id="CHEBI:83421"/>
        <dbReference type="ChEBI" id="CHEBI:456216"/>
        <dbReference type="EC" id="2.7.11.1"/>
    </reaction>
</comment>
<feature type="compositionally biased region" description="Basic and acidic residues" evidence="14">
    <location>
        <begin position="799"/>
        <end position="827"/>
    </location>
</feature>
<dbReference type="EC" id="2.7.11.1" evidence="2"/>
<dbReference type="Gene3D" id="1.25.40.20">
    <property type="entry name" value="Ankyrin repeat-containing domain"/>
    <property type="match status" value="2"/>
</dbReference>
<dbReference type="PANTHER" id="PTHR11584">
    <property type="entry name" value="SERINE/THREONINE PROTEIN KINASE"/>
    <property type="match status" value="1"/>
</dbReference>
<dbReference type="PROSITE" id="PS50088">
    <property type="entry name" value="ANK_REPEAT"/>
    <property type="match status" value="1"/>
</dbReference>
<feature type="region of interest" description="Disordered" evidence="14">
    <location>
        <begin position="737"/>
        <end position="756"/>
    </location>
</feature>
<keyword evidence="5 13" id="KW-0547">Nucleotide-binding</keyword>
<dbReference type="Pfam" id="PF00069">
    <property type="entry name" value="Pkinase"/>
    <property type="match status" value="1"/>
</dbReference>
<evidence type="ECO:0000256" key="14">
    <source>
        <dbReference type="SAM" id="MobiDB-lite"/>
    </source>
</evidence>